<keyword evidence="2 6" id="KW-0812">Transmembrane</keyword>
<evidence type="ECO:0000313" key="8">
    <source>
        <dbReference type="Proteomes" id="UP001258017"/>
    </source>
</evidence>
<feature type="transmembrane region" description="Helical" evidence="6">
    <location>
        <begin position="240"/>
        <end position="264"/>
    </location>
</feature>
<gene>
    <name evidence="7" type="ORF">KPH14_003905</name>
</gene>
<reference evidence="7" key="1">
    <citation type="submission" date="2021-08" db="EMBL/GenBank/DDBJ databases">
        <authorList>
            <person name="Misof B."/>
            <person name="Oliver O."/>
            <person name="Podsiadlowski L."/>
            <person name="Donath A."/>
            <person name="Peters R."/>
            <person name="Mayer C."/>
            <person name="Rust J."/>
            <person name="Gunkel S."/>
            <person name="Lesny P."/>
            <person name="Martin S."/>
            <person name="Oeyen J.P."/>
            <person name="Petersen M."/>
            <person name="Panagiotis P."/>
            <person name="Wilbrandt J."/>
            <person name="Tanja T."/>
        </authorList>
    </citation>
    <scope>NUCLEOTIDE SEQUENCE</scope>
    <source>
        <strain evidence="7">GBR_01_08_01A</strain>
        <tissue evidence="7">Thorax + abdomen</tissue>
    </source>
</reference>
<comment type="subcellular location">
    <subcellularLocation>
        <location evidence="1">Membrane</location>
        <topology evidence="1">Multi-pass membrane protein</topology>
    </subcellularLocation>
</comment>
<dbReference type="PANTHER" id="PTHR19282">
    <property type="entry name" value="TETRASPANIN"/>
    <property type="match status" value="1"/>
</dbReference>
<keyword evidence="8" id="KW-1185">Reference proteome</keyword>
<evidence type="ECO:0008006" key="9">
    <source>
        <dbReference type="Google" id="ProtNLM"/>
    </source>
</evidence>
<evidence type="ECO:0000256" key="6">
    <source>
        <dbReference type="SAM" id="Phobius"/>
    </source>
</evidence>
<dbReference type="InterPro" id="IPR008952">
    <property type="entry name" value="Tetraspanin_EC2_sf"/>
</dbReference>
<dbReference type="Gene3D" id="1.10.1450.10">
    <property type="entry name" value="Tetraspanin"/>
    <property type="match status" value="1"/>
</dbReference>
<dbReference type="InterPro" id="IPR018499">
    <property type="entry name" value="Tetraspanin/Peripherin"/>
</dbReference>
<evidence type="ECO:0000313" key="7">
    <source>
        <dbReference type="EMBL" id="KAK2587802.1"/>
    </source>
</evidence>
<evidence type="ECO:0000256" key="5">
    <source>
        <dbReference type="SAM" id="MobiDB-lite"/>
    </source>
</evidence>
<dbReference type="SUPFAM" id="SSF48652">
    <property type="entry name" value="Tetraspanin"/>
    <property type="match status" value="1"/>
</dbReference>
<evidence type="ECO:0000256" key="3">
    <source>
        <dbReference type="ARBA" id="ARBA00022989"/>
    </source>
</evidence>
<dbReference type="EMBL" id="JAIFRP010000006">
    <property type="protein sequence ID" value="KAK2587802.1"/>
    <property type="molecule type" value="Genomic_DNA"/>
</dbReference>
<keyword evidence="4 6" id="KW-0472">Membrane</keyword>
<dbReference type="GO" id="GO:0005886">
    <property type="term" value="C:plasma membrane"/>
    <property type="evidence" value="ECO:0007669"/>
    <property type="project" value="TreeGrafter"/>
</dbReference>
<feature type="transmembrane region" description="Helical" evidence="6">
    <location>
        <begin position="93"/>
        <end position="118"/>
    </location>
</feature>
<protein>
    <recommendedName>
        <fullName evidence="9">Tetraspanin</fullName>
    </recommendedName>
</protein>
<feature type="region of interest" description="Disordered" evidence="5">
    <location>
        <begin position="1"/>
        <end position="31"/>
    </location>
</feature>
<dbReference type="Proteomes" id="UP001258017">
    <property type="component" value="Unassembled WGS sequence"/>
</dbReference>
<comment type="caution">
    <text evidence="7">The sequence shown here is derived from an EMBL/GenBank/DDBJ whole genome shotgun (WGS) entry which is preliminary data.</text>
</comment>
<proteinExistence type="predicted"/>
<feature type="compositionally biased region" description="Acidic residues" evidence="5">
    <location>
        <begin position="1"/>
        <end position="22"/>
    </location>
</feature>
<dbReference type="PANTHER" id="PTHR19282:SF562">
    <property type="entry name" value="AT12771P-RELATED"/>
    <property type="match status" value="1"/>
</dbReference>
<dbReference type="CDD" id="cd03127">
    <property type="entry name" value="tetraspanin_LEL"/>
    <property type="match status" value="1"/>
</dbReference>
<dbReference type="AlphaFoldDB" id="A0AAD9RXK0"/>
<dbReference type="Pfam" id="PF00335">
    <property type="entry name" value="Tetraspanin"/>
    <property type="match status" value="1"/>
</dbReference>
<feature type="transmembrane region" description="Helical" evidence="6">
    <location>
        <begin position="58"/>
        <end position="81"/>
    </location>
</feature>
<name>A0AAD9RXK0_9HYME</name>
<evidence type="ECO:0000256" key="1">
    <source>
        <dbReference type="ARBA" id="ARBA00004141"/>
    </source>
</evidence>
<keyword evidence="3 6" id="KW-1133">Transmembrane helix</keyword>
<evidence type="ECO:0000256" key="4">
    <source>
        <dbReference type="ARBA" id="ARBA00023136"/>
    </source>
</evidence>
<reference evidence="7" key="2">
    <citation type="journal article" date="2023" name="Commun. Biol.">
        <title>Intrasexual cuticular hydrocarbon dimorphism in a wasp sheds light on hydrocarbon biosynthesis genes in Hymenoptera.</title>
        <authorList>
            <person name="Moris V.C."/>
            <person name="Podsiadlowski L."/>
            <person name="Martin S."/>
            <person name="Oeyen J.P."/>
            <person name="Donath A."/>
            <person name="Petersen M."/>
            <person name="Wilbrandt J."/>
            <person name="Misof B."/>
            <person name="Liedtke D."/>
            <person name="Thamm M."/>
            <person name="Scheiner R."/>
            <person name="Schmitt T."/>
            <person name="Niehuis O."/>
        </authorList>
    </citation>
    <scope>NUCLEOTIDE SEQUENCE</scope>
    <source>
        <strain evidence="7">GBR_01_08_01A</strain>
    </source>
</reference>
<evidence type="ECO:0000256" key="2">
    <source>
        <dbReference type="ARBA" id="ARBA00022692"/>
    </source>
</evidence>
<feature type="transmembrane region" description="Helical" evidence="6">
    <location>
        <begin position="125"/>
        <end position="147"/>
    </location>
</feature>
<sequence>MVREDENDDDTDIDTTEEEITNSEESTSTGKDTPQLLNFSFYKWSYKRLPKKCIKTSFLTLNSATFLAGLTAVIISIWMLTDSKLMSRLIGQRMYVTTLLIIGIFASFIAVIGILGFAKRRQQLLTIYILLHAMFISLIFICSVQSFSLFDKLTRSIQDDMSKSIENYRYLDWVTEAWDNTQRYLKCCGIDSHEDWQKYGMAIPQSCCATTADKCLSMSPDVVYKSGCLNGAIDFLKSSIHIVATWTLLVSIVLFANLFFALAVRKRFEAYPSSEEQLYPEA</sequence>
<organism evidence="7 8">
    <name type="scientific">Odynerus spinipes</name>
    <dbReference type="NCBI Taxonomy" id="1348599"/>
    <lineage>
        <taxon>Eukaryota</taxon>
        <taxon>Metazoa</taxon>
        <taxon>Ecdysozoa</taxon>
        <taxon>Arthropoda</taxon>
        <taxon>Hexapoda</taxon>
        <taxon>Insecta</taxon>
        <taxon>Pterygota</taxon>
        <taxon>Neoptera</taxon>
        <taxon>Endopterygota</taxon>
        <taxon>Hymenoptera</taxon>
        <taxon>Apocrita</taxon>
        <taxon>Aculeata</taxon>
        <taxon>Vespoidea</taxon>
        <taxon>Vespidae</taxon>
        <taxon>Eumeninae</taxon>
        <taxon>Odynerus</taxon>
    </lineage>
</organism>
<accession>A0AAD9RXK0</accession>